<reference evidence="3 4" key="1">
    <citation type="journal article" date="2015" name="BMC Genomics">
        <title>The genome of the truffle-parasite Tolypocladium ophioglossoides and the evolution of antifungal peptaibiotics.</title>
        <authorList>
            <person name="Quandt C.A."/>
            <person name="Bushley K.E."/>
            <person name="Spatafora J.W."/>
        </authorList>
    </citation>
    <scope>NUCLEOTIDE SEQUENCE [LARGE SCALE GENOMIC DNA]</scope>
    <source>
        <strain evidence="3 4">CBS 100239</strain>
    </source>
</reference>
<proteinExistence type="predicted"/>
<dbReference type="SMART" id="SM00155">
    <property type="entry name" value="PLDc"/>
    <property type="match status" value="2"/>
</dbReference>
<dbReference type="InterPro" id="IPR001736">
    <property type="entry name" value="PLipase_D/transphosphatidylase"/>
</dbReference>
<keyword evidence="4" id="KW-1185">Reference proteome</keyword>
<dbReference type="OrthoDB" id="2958217at2759"/>
<evidence type="ECO:0000259" key="2">
    <source>
        <dbReference type="PROSITE" id="PS50035"/>
    </source>
</evidence>
<dbReference type="InterPro" id="IPR025202">
    <property type="entry name" value="PLD-like_dom"/>
</dbReference>
<dbReference type="PROSITE" id="PS50035">
    <property type="entry name" value="PLD"/>
    <property type="match status" value="2"/>
</dbReference>
<accession>A0A0L0N5S0</accession>
<evidence type="ECO:0000256" key="1">
    <source>
        <dbReference type="SAM" id="MobiDB-lite"/>
    </source>
</evidence>
<dbReference type="EMBL" id="LFRF01000019">
    <property type="protein sequence ID" value="KND89369.1"/>
    <property type="molecule type" value="Genomic_DNA"/>
</dbReference>
<protein>
    <recommendedName>
        <fullName evidence="2">PLD phosphodiesterase domain-containing protein</fullName>
    </recommendedName>
</protein>
<dbReference type="GO" id="GO:0030572">
    <property type="term" value="F:phosphatidyltransferase activity"/>
    <property type="evidence" value="ECO:0007669"/>
    <property type="project" value="UniProtKB-ARBA"/>
</dbReference>
<dbReference type="Proteomes" id="UP000036947">
    <property type="component" value="Unassembled WGS sequence"/>
</dbReference>
<organism evidence="3 4">
    <name type="scientific">Tolypocladium ophioglossoides (strain CBS 100239)</name>
    <name type="common">Snaketongue truffleclub</name>
    <name type="synonym">Elaphocordyceps ophioglossoides</name>
    <dbReference type="NCBI Taxonomy" id="1163406"/>
    <lineage>
        <taxon>Eukaryota</taxon>
        <taxon>Fungi</taxon>
        <taxon>Dikarya</taxon>
        <taxon>Ascomycota</taxon>
        <taxon>Pezizomycotina</taxon>
        <taxon>Sordariomycetes</taxon>
        <taxon>Hypocreomycetidae</taxon>
        <taxon>Hypocreales</taxon>
        <taxon>Ophiocordycipitaceae</taxon>
        <taxon>Tolypocladium</taxon>
    </lineage>
</organism>
<dbReference type="AlphaFoldDB" id="A0A0L0N5S0"/>
<feature type="region of interest" description="Disordered" evidence="1">
    <location>
        <begin position="223"/>
        <end position="250"/>
    </location>
</feature>
<dbReference type="SUPFAM" id="SSF56024">
    <property type="entry name" value="Phospholipase D/nuclease"/>
    <property type="match status" value="2"/>
</dbReference>
<dbReference type="CDD" id="cd00138">
    <property type="entry name" value="PLDc_SF"/>
    <property type="match status" value="1"/>
</dbReference>
<gene>
    <name evidence="3" type="ORF">TOPH_05984</name>
</gene>
<dbReference type="PANTHER" id="PTHR21248">
    <property type="entry name" value="CARDIOLIPIN SYNTHASE"/>
    <property type="match status" value="1"/>
</dbReference>
<name>A0A0L0N5S0_TOLOC</name>
<sequence>MAAPAEFPASFVKPWKELLASHQSEQVNDFPNYHVTNLDSLITTSVPRSLYVGTGYSIYTRALLPAISAAKHSIHFVTCYWAASPTLDAIRGALLQLASSRAHEGAGSPLRVTIGFSSRGLLQKLFHTSSRDGHIYPPTQWGKLGLPDERTLRRGGIEMTVKSLFFTPLSVMHPKYVVVDGTRAFLPSCNVSWERWFEGCVEIEGDVVSRLLTFHERVWGTGAGPNASTNGRVPEEDSQTLDSATGSTGMIRGDEVSATQSIRLSFSAPVPTILLPSPHHRNPRFSFFPFLSQSNPPMTPLNAALLTLFANARREITILTPNLTSWAALDALLAALARGVDVQIRTSKGMMLIEQLVTAGNTTARCINKLVKKYQQLQMPKLPSDLEAQPVAPGKLEILYYKLVASRKGNDDEPVVSHIKMTMVDGEYLVLGSGNMDRASWWTSQELGVLFHVPGFDGHKLWDGVLDRRTEVVFRSRDH</sequence>
<evidence type="ECO:0000313" key="4">
    <source>
        <dbReference type="Proteomes" id="UP000036947"/>
    </source>
</evidence>
<dbReference type="PANTHER" id="PTHR21248:SF11">
    <property type="entry name" value="PLD PHOSPHODIESTERASE DOMAIN-CONTAINING PROTEIN"/>
    <property type="match status" value="1"/>
</dbReference>
<feature type="domain" description="PLD phosphodiesterase" evidence="2">
    <location>
        <begin position="168"/>
        <end position="195"/>
    </location>
</feature>
<evidence type="ECO:0000313" key="3">
    <source>
        <dbReference type="EMBL" id="KND89369.1"/>
    </source>
</evidence>
<dbReference type="GO" id="GO:0032049">
    <property type="term" value="P:cardiolipin biosynthetic process"/>
    <property type="evidence" value="ECO:0007669"/>
    <property type="project" value="UniProtKB-ARBA"/>
</dbReference>
<dbReference type="STRING" id="1163406.A0A0L0N5S0"/>
<dbReference type="Gene3D" id="3.30.870.10">
    <property type="entry name" value="Endonuclease Chain A"/>
    <property type="match status" value="2"/>
</dbReference>
<feature type="domain" description="PLD phosphodiesterase" evidence="2">
    <location>
        <begin position="413"/>
        <end position="440"/>
    </location>
</feature>
<dbReference type="Pfam" id="PF13091">
    <property type="entry name" value="PLDc_2"/>
    <property type="match status" value="1"/>
</dbReference>
<comment type="caution">
    <text evidence="3">The sequence shown here is derived from an EMBL/GenBank/DDBJ whole genome shotgun (WGS) entry which is preliminary data.</text>
</comment>